<keyword evidence="7" id="KW-0804">Transcription</keyword>
<keyword evidence="1" id="KW-0597">Phosphoprotein</keyword>
<keyword evidence="8" id="KW-0539">Nucleus</keyword>
<dbReference type="SMART" id="SM00258">
    <property type="entry name" value="SAND"/>
    <property type="match status" value="1"/>
</dbReference>
<evidence type="ECO:0000256" key="10">
    <source>
        <dbReference type="SAM" id="MobiDB-lite"/>
    </source>
</evidence>
<dbReference type="GO" id="GO:0005634">
    <property type="term" value="C:nucleus"/>
    <property type="evidence" value="ECO:0007669"/>
    <property type="project" value="TreeGrafter"/>
</dbReference>
<dbReference type="InterPro" id="IPR000770">
    <property type="entry name" value="SAND_dom"/>
</dbReference>
<keyword evidence="4" id="KW-0862">Zinc</keyword>
<keyword evidence="3 9" id="KW-0863">Zinc-finger</keyword>
<dbReference type="AlphaFoldDB" id="A0AAJ6ZV43"/>
<proteinExistence type="predicted"/>
<keyword evidence="6" id="KW-0238">DNA-binding</keyword>
<dbReference type="InterPro" id="IPR002893">
    <property type="entry name" value="Znf_MYND"/>
</dbReference>
<dbReference type="PROSITE" id="PS50865">
    <property type="entry name" value="ZF_MYND_2"/>
    <property type="match status" value="1"/>
</dbReference>
<dbReference type="GO" id="GO:0000981">
    <property type="term" value="F:DNA-binding transcription factor activity, RNA polymerase II-specific"/>
    <property type="evidence" value="ECO:0007669"/>
    <property type="project" value="TreeGrafter"/>
</dbReference>
<gene>
    <name evidence="13" type="primary">LOC106126479</name>
</gene>
<feature type="domain" description="MYND-type" evidence="12">
    <location>
        <begin position="465"/>
        <end position="501"/>
    </location>
</feature>
<dbReference type="PANTHER" id="PTHR10237:SF1">
    <property type="entry name" value="DEFORMED EPIDERMAL AUTOREGULATORY FACTOR 1 HOMOLOG"/>
    <property type="match status" value="1"/>
</dbReference>
<evidence type="ECO:0000256" key="9">
    <source>
        <dbReference type="PROSITE-ProRule" id="PRU00134"/>
    </source>
</evidence>
<evidence type="ECO:0000256" key="7">
    <source>
        <dbReference type="ARBA" id="ARBA00023163"/>
    </source>
</evidence>
<dbReference type="GeneID" id="106126479"/>
<evidence type="ECO:0000259" key="12">
    <source>
        <dbReference type="PROSITE" id="PS50865"/>
    </source>
</evidence>
<dbReference type="Gene3D" id="6.10.140.2220">
    <property type="match status" value="1"/>
</dbReference>
<dbReference type="GO" id="GO:0008270">
    <property type="term" value="F:zinc ion binding"/>
    <property type="evidence" value="ECO:0007669"/>
    <property type="project" value="UniProtKB-KW"/>
</dbReference>
<evidence type="ECO:0000256" key="5">
    <source>
        <dbReference type="ARBA" id="ARBA00023015"/>
    </source>
</evidence>
<evidence type="ECO:0000256" key="8">
    <source>
        <dbReference type="ARBA" id="ARBA00023242"/>
    </source>
</evidence>
<dbReference type="PROSITE" id="PS50864">
    <property type="entry name" value="SAND"/>
    <property type="match status" value="1"/>
</dbReference>
<dbReference type="PROSITE" id="PS01360">
    <property type="entry name" value="ZF_MYND_1"/>
    <property type="match status" value="1"/>
</dbReference>
<feature type="domain" description="SAND" evidence="11">
    <location>
        <begin position="165"/>
        <end position="245"/>
    </location>
</feature>
<evidence type="ECO:0000259" key="11">
    <source>
        <dbReference type="PROSITE" id="PS50864"/>
    </source>
</evidence>
<name>A0AAJ6ZV43_PAPXU</name>
<reference evidence="13" key="1">
    <citation type="submission" date="2025-08" db="UniProtKB">
        <authorList>
            <consortium name="RefSeq"/>
        </authorList>
    </citation>
    <scope>IDENTIFICATION</scope>
</reference>
<feature type="compositionally biased region" description="Basic and acidic residues" evidence="10">
    <location>
        <begin position="278"/>
        <end position="292"/>
    </location>
</feature>
<organism evidence="13">
    <name type="scientific">Papilio xuthus</name>
    <name type="common">Asian swallowtail butterfly</name>
    <dbReference type="NCBI Taxonomy" id="66420"/>
    <lineage>
        <taxon>Eukaryota</taxon>
        <taxon>Metazoa</taxon>
        <taxon>Ecdysozoa</taxon>
        <taxon>Arthropoda</taxon>
        <taxon>Hexapoda</taxon>
        <taxon>Insecta</taxon>
        <taxon>Pterygota</taxon>
        <taxon>Neoptera</taxon>
        <taxon>Endopterygota</taxon>
        <taxon>Lepidoptera</taxon>
        <taxon>Glossata</taxon>
        <taxon>Ditrysia</taxon>
        <taxon>Papilionoidea</taxon>
        <taxon>Papilionidae</taxon>
        <taxon>Papilioninae</taxon>
        <taxon>Papilio</taxon>
    </lineage>
</organism>
<dbReference type="CTD" id="10522"/>
<dbReference type="InterPro" id="IPR024119">
    <property type="entry name" value="TF_DEAF-1"/>
</dbReference>
<keyword evidence="5" id="KW-0805">Transcription regulation</keyword>
<accession>A0AAJ6ZV43</accession>
<dbReference type="PANTHER" id="PTHR10237">
    <property type="entry name" value="DEFORMED EPIDERMAL AUTOREGULATORY FACTOR 1 HOMOLOG SUPPRESSIN"/>
    <property type="match status" value="1"/>
</dbReference>
<feature type="compositionally biased region" description="Polar residues" evidence="10">
    <location>
        <begin position="301"/>
        <end position="313"/>
    </location>
</feature>
<dbReference type="FunFam" id="3.10.390.10:FF:000004">
    <property type="entry name" value="Deformed epidermal autoregulatory factor 1"/>
    <property type="match status" value="1"/>
</dbReference>
<dbReference type="InterPro" id="IPR010919">
    <property type="entry name" value="SAND-like_dom_sf"/>
</dbReference>
<feature type="compositionally biased region" description="Low complexity" evidence="10">
    <location>
        <begin position="148"/>
        <end position="163"/>
    </location>
</feature>
<dbReference type="SUPFAM" id="SSF63763">
    <property type="entry name" value="SAND domain-like"/>
    <property type="match status" value="1"/>
</dbReference>
<dbReference type="KEGG" id="pxu:106126479"/>
<feature type="region of interest" description="Disordered" evidence="10">
    <location>
        <begin position="268"/>
        <end position="313"/>
    </location>
</feature>
<evidence type="ECO:0000256" key="3">
    <source>
        <dbReference type="ARBA" id="ARBA00022771"/>
    </source>
</evidence>
<evidence type="ECO:0000256" key="1">
    <source>
        <dbReference type="ARBA" id="ARBA00022553"/>
    </source>
</evidence>
<evidence type="ECO:0000313" key="13">
    <source>
        <dbReference type="RefSeq" id="XP_013179620.1"/>
    </source>
</evidence>
<feature type="region of interest" description="Disordered" evidence="10">
    <location>
        <begin position="134"/>
        <end position="163"/>
    </location>
</feature>
<dbReference type="Pfam" id="PF01342">
    <property type="entry name" value="SAND"/>
    <property type="match status" value="1"/>
</dbReference>
<protein>
    <submittedName>
        <fullName evidence="13">Deformed epidermal autoregulatory factor 1 homolog isoform X1</fullName>
    </submittedName>
</protein>
<evidence type="ECO:0000256" key="2">
    <source>
        <dbReference type="ARBA" id="ARBA00022723"/>
    </source>
</evidence>
<dbReference type="Pfam" id="PF01753">
    <property type="entry name" value="zf-MYND"/>
    <property type="match status" value="1"/>
</dbReference>
<dbReference type="GO" id="GO:0003677">
    <property type="term" value="F:DNA binding"/>
    <property type="evidence" value="ECO:0007669"/>
    <property type="project" value="UniProtKB-KW"/>
</dbReference>
<keyword evidence="2" id="KW-0479">Metal-binding</keyword>
<sequence length="532" mass="58452">MSVSKIRSLREGVFHEGRKKAMAQNRTSDNVVMPDITEVSEDDPLATDTERESDRTDGGTVLASEIKTARLSSDSNGVITVPVSLPVGTLITGTTFNVITSDQLPHFKPMLCVDNGFISGGPVTEDIKATHIVIQNSPPPSGREQSNEDASSSSTPPSRAANARTWTETALMPVLPVRCKNTSAELHKHRFGSGGRGRCIKYGMKWLTPSEFEAMCGRASSKDWKRSIRFGGRSIQALIDEGILAPHATSCTCGACCDDQSAMGPVRLFTPYKRKRRNQEPEEKKKPKRESVLAESDVDSIHQTSNNSHSKEAWQTITDGLESSNEYHIMENPETKPDPTLNSEKNLPARNDILRDQAANQSLQTASRKIKNKSYNGKPEDYNIISGLPDLSSVLKRLEDIGQSLVRVANELKQCVDDVRIISTRQLERLEQERTSAILSAGVEAEVDVEQVTLHNVEDTVSKKCANCNREASAECSLCRRTPYCSTYCQKKDWSSHQIECLRPSTHDAVLTPAGCGGGAVAWGRLVRAARL</sequence>
<dbReference type="RefSeq" id="XP_013179620.1">
    <property type="nucleotide sequence ID" value="XM_013324166.1"/>
</dbReference>
<evidence type="ECO:0000256" key="4">
    <source>
        <dbReference type="ARBA" id="ARBA00022833"/>
    </source>
</evidence>
<evidence type="ECO:0000256" key="6">
    <source>
        <dbReference type="ARBA" id="ARBA00023125"/>
    </source>
</evidence>
<dbReference type="SUPFAM" id="SSF144232">
    <property type="entry name" value="HIT/MYND zinc finger-like"/>
    <property type="match status" value="1"/>
</dbReference>
<dbReference type="Gene3D" id="3.10.390.10">
    <property type="entry name" value="SAND domain-like"/>
    <property type="match status" value="1"/>
</dbReference>
<dbReference type="Proteomes" id="UP000694872">
    <property type="component" value="Unplaced"/>
</dbReference>